<evidence type="ECO:0000256" key="3">
    <source>
        <dbReference type="ARBA" id="ARBA00023002"/>
    </source>
</evidence>
<evidence type="ECO:0000256" key="1">
    <source>
        <dbReference type="ARBA" id="ARBA00009986"/>
    </source>
</evidence>
<keyword evidence="3 5" id="KW-0560">Oxidoreductase</keyword>
<proteinExistence type="inferred from homology"/>
<evidence type="ECO:0000256" key="5">
    <source>
        <dbReference type="RuleBase" id="RU003345"/>
    </source>
</evidence>
<dbReference type="PROSITE" id="PS00070">
    <property type="entry name" value="ALDEHYDE_DEHYDR_CYS"/>
    <property type="match status" value="1"/>
</dbReference>
<evidence type="ECO:0000259" key="6">
    <source>
        <dbReference type="Pfam" id="PF00171"/>
    </source>
</evidence>
<gene>
    <name evidence="7" type="ORF">IPJ89_00835</name>
</gene>
<evidence type="ECO:0000313" key="7">
    <source>
        <dbReference type="EMBL" id="QQR92775.1"/>
    </source>
</evidence>
<dbReference type="CDD" id="cd07131">
    <property type="entry name" value="ALDH_AldH-CAJ73105"/>
    <property type="match status" value="1"/>
</dbReference>
<name>A0A7T9DK83_9ARCH</name>
<dbReference type="PANTHER" id="PTHR11699">
    <property type="entry name" value="ALDEHYDE DEHYDROGENASE-RELATED"/>
    <property type="match status" value="1"/>
</dbReference>
<dbReference type="InterPro" id="IPR016161">
    <property type="entry name" value="Ald_DH/histidinol_DH"/>
</dbReference>
<dbReference type="SUPFAM" id="SSF53720">
    <property type="entry name" value="ALDH-like"/>
    <property type="match status" value="1"/>
</dbReference>
<comment type="similarity">
    <text evidence="1 5">Belongs to the aldehyde dehydrogenase family.</text>
</comment>
<feature type="domain" description="Aldehyde dehydrogenase" evidence="6">
    <location>
        <begin position="12"/>
        <end position="470"/>
    </location>
</feature>
<dbReference type="AlphaFoldDB" id="A0A7T9DK83"/>
<protein>
    <submittedName>
        <fullName evidence="7">Aldehyde dehydrogenase family protein</fullName>
    </submittedName>
</protein>
<accession>A0A7T9DK83</accession>
<dbReference type="InterPro" id="IPR016160">
    <property type="entry name" value="Ald_DH_CS_CYS"/>
</dbReference>
<feature type="active site" evidence="4">
    <location>
        <position position="246"/>
    </location>
</feature>
<reference evidence="7" key="1">
    <citation type="submission" date="2020-11" db="EMBL/GenBank/DDBJ databases">
        <title>Connecting structure to function with the recovery of over 1000 high-quality activated sludge metagenome-assembled genomes encoding full-length rRNA genes using long-read sequencing.</title>
        <authorList>
            <person name="Singleton C.M."/>
            <person name="Petriglieri F."/>
            <person name="Kristensen J.M."/>
            <person name="Kirkegaard R.H."/>
            <person name="Michaelsen T.Y."/>
            <person name="Andersen M.H."/>
            <person name="Karst S.M."/>
            <person name="Dueholm M.S."/>
            <person name="Nielsen P.H."/>
            <person name="Albertsen M."/>
        </authorList>
    </citation>
    <scope>NUCLEOTIDE SEQUENCE</scope>
    <source>
        <strain evidence="7">Fred_18-Q3-R57-64_BAT3C.431</strain>
    </source>
</reference>
<dbReference type="InterPro" id="IPR029510">
    <property type="entry name" value="Ald_DH_CS_GLU"/>
</dbReference>
<dbReference type="GO" id="GO:0016620">
    <property type="term" value="F:oxidoreductase activity, acting on the aldehyde or oxo group of donors, NAD or NADP as acceptor"/>
    <property type="evidence" value="ECO:0007669"/>
    <property type="project" value="InterPro"/>
</dbReference>
<organism evidence="7">
    <name type="scientific">Candidatus Iainarchaeum sp</name>
    <dbReference type="NCBI Taxonomy" id="3101447"/>
    <lineage>
        <taxon>Archaea</taxon>
        <taxon>Candidatus Iainarchaeota</taxon>
        <taxon>Candidatus Iainarchaeia</taxon>
        <taxon>Candidatus Iainarchaeales</taxon>
        <taxon>Candidatus Iainarchaeaceae</taxon>
        <taxon>Candidatus Iainarchaeum</taxon>
    </lineage>
</organism>
<dbReference type="FunFam" id="3.40.309.10:FF:000009">
    <property type="entry name" value="Aldehyde dehydrogenase A"/>
    <property type="match status" value="1"/>
</dbReference>
<dbReference type="Pfam" id="PF00171">
    <property type="entry name" value="Aldedh"/>
    <property type="match status" value="1"/>
</dbReference>
<evidence type="ECO:0000256" key="2">
    <source>
        <dbReference type="ARBA" id="ARBA00011881"/>
    </source>
</evidence>
<dbReference type="InterPro" id="IPR015590">
    <property type="entry name" value="Aldehyde_DH_dom"/>
</dbReference>
<dbReference type="PROSITE" id="PS00687">
    <property type="entry name" value="ALDEHYDE_DEHYDR_GLU"/>
    <property type="match status" value="1"/>
</dbReference>
<evidence type="ECO:0000256" key="4">
    <source>
        <dbReference type="PROSITE-ProRule" id="PRU10007"/>
    </source>
</evidence>
<dbReference type="FunFam" id="3.40.605.10:FF:000007">
    <property type="entry name" value="NAD/NADP-dependent betaine aldehyde dehydrogenase"/>
    <property type="match status" value="1"/>
</dbReference>
<dbReference type="EMBL" id="CP064981">
    <property type="protein sequence ID" value="QQR92775.1"/>
    <property type="molecule type" value="Genomic_DNA"/>
</dbReference>
<dbReference type="Gene3D" id="3.40.605.10">
    <property type="entry name" value="Aldehyde Dehydrogenase, Chain A, domain 1"/>
    <property type="match status" value="1"/>
</dbReference>
<dbReference type="InterPro" id="IPR016162">
    <property type="entry name" value="Ald_DH_N"/>
</dbReference>
<dbReference type="InterPro" id="IPR016163">
    <property type="entry name" value="Ald_DH_C"/>
</dbReference>
<comment type="subunit">
    <text evidence="2">Homotetramer.</text>
</comment>
<dbReference type="Gene3D" id="3.40.309.10">
    <property type="entry name" value="Aldehyde Dehydrogenase, Chain A, domain 2"/>
    <property type="match status" value="1"/>
</dbReference>
<sequence>MKEYQNYIHGKWTNSKSRKTFDSLNPATEKSLGAFQLSTKEDVHEAIRAAEKAQPKWSGTPAPKRAEYLFEISRLLKKNKEKLAESMTEEMGKVLKETRGDVQEAIDVFEYMAGEGRRLFGHTTPSELRHKLAFTQRRPIGVVGVITPWNFPLAIPSWKIAPALVCGNAIVFKPSSDTPRTATQLVQIIEEAGIPEGVINMVTGGAQEVGKEIITHEKIRGISFTGSRDTGKWITQNAGIKKIGLELGGKNAIIVMEDADLDNAVEGIIWGAFGTTGQRCTACSRIIVHKNIAKALEEKLVHATKQLRLGNGLEKRTDVGPLINKAAQEKTFMYAQIGRREGRLVCGGKKAEMEGYFFEPTIFKNVKPNARIAQEEIFGPVLSMITVKDLNEAIRVCNGIEYGLSSSIYTQNIQRAMLAIEQIEAGITYVNSSTIGAEVHLPFGGIKQTGNGTREAGIEGIHEFTETKTVYIDYSGRLQKAQGID</sequence>
<dbReference type="Proteomes" id="UP000596004">
    <property type="component" value="Chromosome"/>
</dbReference>